<dbReference type="Gene3D" id="3.30.70.270">
    <property type="match status" value="1"/>
</dbReference>
<dbReference type="InterPro" id="IPR043502">
    <property type="entry name" value="DNA/RNA_pol_sf"/>
</dbReference>
<dbReference type="Pfam" id="PF17919">
    <property type="entry name" value="RT_RNaseH_2"/>
    <property type="match status" value="1"/>
</dbReference>
<dbReference type="PANTHER" id="PTHR37984">
    <property type="entry name" value="PROTEIN CBG26694"/>
    <property type="match status" value="1"/>
</dbReference>
<dbReference type="EMBL" id="CP092865">
    <property type="protein sequence ID" value="UYV66026.1"/>
    <property type="molecule type" value="Genomic_DNA"/>
</dbReference>
<dbReference type="InterPro" id="IPR050951">
    <property type="entry name" value="Retrovirus_Pol_polyprotein"/>
</dbReference>
<accession>A0ABY6KB09</accession>
<reference evidence="3 4" key="1">
    <citation type="submission" date="2022-01" db="EMBL/GenBank/DDBJ databases">
        <title>A chromosomal length assembly of Cordylochernes scorpioides.</title>
        <authorList>
            <person name="Zeh D."/>
            <person name="Zeh J."/>
        </authorList>
    </citation>
    <scope>NUCLEOTIDE SEQUENCE [LARGE SCALE GENOMIC DNA]</scope>
    <source>
        <strain evidence="3">IN4F17</strain>
        <tissue evidence="3">Whole Body</tissue>
    </source>
</reference>
<protein>
    <recommendedName>
        <fullName evidence="2">Reverse transcriptase/retrotransposon-derived protein RNase H-like domain-containing protein</fullName>
    </recommendedName>
</protein>
<dbReference type="Proteomes" id="UP001235939">
    <property type="component" value="Chromosome 03"/>
</dbReference>
<evidence type="ECO:0000313" key="3">
    <source>
        <dbReference type="EMBL" id="UYV66026.1"/>
    </source>
</evidence>
<keyword evidence="4" id="KW-1185">Reference proteome</keyword>
<name>A0ABY6KB09_9ARAC</name>
<dbReference type="SUPFAM" id="SSF56672">
    <property type="entry name" value="DNA/RNA polymerases"/>
    <property type="match status" value="1"/>
</dbReference>
<sequence length="167" mass="18828">MALCHINDHVSGQDIQRKNELEHTSTIGDLFSIRTTCYGSIGLTSAKIPNYLPRCETTPNTKVKAILEYKKPKTVDELRIFLGMLNFYRTFLNNAAETQAILHEYLREAEVQFEQGKQALANTALLAYPDTELPISLCTHASVWAIGSVLQQLDNNTWKPIALFSKK</sequence>
<dbReference type="PANTHER" id="PTHR37984:SF5">
    <property type="entry name" value="PROTEIN NYNRIN-LIKE"/>
    <property type="match status" value="1"/>
</dbReference>
<evidence type="ECO:0000259" key="2">
    <source>
        <dbReference type="Pfam" id="PF17919"/>
    </source>
</evidence>
<dbReference type="InterPro" id="IPR043128">
    <property type="entry name" value="Rev_trsase/Diguanyl_cyclase"/>
</dbReference>
<proteinExistence type="predicted"/>
<organism evidence="3 4">
    <name type="scientific">Cordylochernes scorpioides</name>
    <dbReference type="NCBI Taxonomy" id="51811"/>
    <lineage>
        <taxon>Eukaryota</taxon>
        <taxon>Metazoa</taxon>
        <taxon>Ecdysozoa</taxon>
        <taxon>Arthropoda</taxon>
        <taxon>Chelicerata</taxon>
        <taxon>Arachnida</taxon>
        <taxon>Pseudoscorpiones</taxon>
        <taxon>Cheliferoidea</taxon>
        <taxon>Chernetidae</taxon>
        <taxon>Cordylochernes</taxon>
    </lineage>
</organism>
<keyword evidence="1" id="KW-0511">Multifunctional enzyme</keyword>
<feature type="domain" description="Reverse transcriptase/retrotransposon-derived protein RNase H-like" evidence="2">
    <location>
        <begin position="108"/>
        <end position="167"/>
    </location>
</feature>
<evidence type="ECO:0000313" key="4">
    <source>
        <dbReference type="Proteomes" id="UP001235939"/>
    </source>
</evidence>
<dbReference type="InterPro" id="IPR041577">
    <property type="entry name" value="RT_RNaseH_2"/>
</dbReference>
<evidence type="ECO:0000256" key="1">
    <source>
        <dbReference type="ARBA" id="ARBA00023268"/>
    </source>
</evidence>
<gene>
    <name evidence="3" type="ORF">LAZ67_3006223</name>
</gene>